<keyword evidence="1" id="KW-0472">Membrane</keyword>
<protein>
    <recommendedName>
        <fullName evidence="2">Glycosyltransferase 2-like domain-containing protein</fullName>
    </recommendedName>
</protein>
<dbReference type="InterPro" id="IPR001173">
    <property type="entry name" value="Glyco_trans_2-like"/>
</dbReference>
<gene>
    <name evidence="3" type="ORF">A3A63_00910</name>
</gene>
<dbReference type="Proteomes" id="UP000176450">
    <property type="component" value="Unassembled WGS sequence"/>
</dbReference>
<keyword evidence="1" id="KW-1133">Transmembrane helix</keyword>
<dbReference type="CDD" id="cd00761">
    <property type="entry name" value="Glyco_tranf_GTA_type"/>
    <property type="match status" value="1"/>
</dbReference>
<comment type="caution">
    <text evidence="3">The sequence shown here is derived from an EMBL/GenBank/DDBJ whole genome shotgun (WGS) entry which is preliminary data.</text>
</comment>
<dbReference type="EMBL" id="MFJX01000047">
    <property type="protein sequence ID" value="OGG30179.1"/>
    <property type="molecule type" value="Genomic_DNA"/>
</dbReference>
<dbReference type="PANTHER" id="PTHR43685">
    <property type="entry name" value="GLYCOSYLTRANSFERASE"/>
    <property type="match status" value="1"/>
</dbReference>
<dbReference type="Pfam" id="PF00535">
    <property type="entry name" value="Glycos_transf_2"/>
    <property type="match status" value="1"/>
</dbReference>
<feature type="domain" description="Glycosyltransferase 2-like" evidence="2">
    <location>
        <begin position="8"/>
        <end position="144"/>
    </location>
</feature>
<dbReference type="SUPFAM" id="SSF53448">
    <property type="entry name" value="Nucleotide-diphospho-sugar transferases"/>
    <property type="match status" value="1"/>
</dbReference>
<evidence type="ECO:0000313" key="3">
    <source>
        <dbReference type="EMBL" id="OGG30179.1"/>
    </source>
</evidence>
<accession>A0A1F6AZS2</accession>
<name>A0A1F6AZS2_9BACT</name>
<evidence type="ECO:0000313" key="4">
    <source>
        <dbReference type="Proteomes" id="UP000176450"/>
    </source>
</evidence>
<dbReference type="AlphaFoldDB" id="A0A1F6AZS2"/>
<dbReference type="PANTHER" id="PTHR43685:SF3">
    <property type="entry name" value="SLR2126 PROTEIN"/>
    <property type="match status" value="1"/>
</dbReference>
<proteinExistence type="predicted"/>
<feature type="transmembrane region" description="Helical" evidence="1">
    <location>
        <begin position="275"/>
        <end position="295"/>
    </location>
</feature>
<dbReference type="InterPro" id="IPR029044">
    <property type="entry name" value="Nucleotide-diphossugar_trans"/>
</dbReference>
<keyword evidence="1" id="KW-0812">Transmembrane</keyword>
<dbReference type="Gene3D" id="3.90.550.10">
    <property type="entry name" value="Spore Coat Polysaccharide Biosynthesis Protein SpsA, Chain A"/>
    <property type="match status" value="1"/>
</dbReference>
<evidence type="ECO:0000259" key="2">
    <source>
        <dbReference type="Pfam" id="PF00535"/>
    </source>
</evidence>
<evidence type="ECO:0000256" key="1">
    <source>
        <dbReference type="SAM" id="Phobius"/>
    </source>
</evidence>
<reference evidence="3 4" key="1">
    <citation type="journal article" date="2016" name="Nat. Commun.">
        <title>Thousands of microbial genomes shed light on interconnected biogeochemical processes in an aquifer system.</title>
        <authorList>
            <person name="Anantharaman K."/>
            <person name="Brown C.T."/>
            <person name="Hug L.A."/>
            <person name="Sharon I."/>
            <person name="Castelle C.J."/>
            <person name="Probst A.J."/>
            <person name="Thomas B.C."/>
            <person name="Singh A."/>
            <person name="Wilkins M.J."/>
            <person name="Karaoz U."/>
            <person name="Brodie E.L."/>
            <person name="Williams K.H."/>
            <person name="Hubbard S.S."/>
            <person name="Banfield J.F."/>
        </authorList>
    </citation>
    <scope>NUCLEOTIDE SEQUENCE [LARGE SCALE GENOMIC DNA]</scope>
</reference>
<organism evidence="3 4">
    <name type="scientific">Candidatus Gottesmanbacteria bacterium RIFCSPLOWO2_01_FULL_46_9</name>
    <dbReference type="NCBI Taxonomy" id="1798394"/>
    <lineage>
        <taxon>Bacteria</taxon>
        <taxon>Candidatus Gottesmaniibacteriota</taxon>
    </lineage>
</organism>
<dbReference type="InterPro" id="IPR050834">
    <property type="entry name" value="Glycosyltransf_2"/>
</dbReference>
<sequence>MQHSSKISVIVITKNRVDNLLHCLGSLAAQSTKPDELIIVDNNSTDQTPLRVNAYAKSVSFPVRLVKEIRHGFPVIYNRGLGEARYSWAAYIDDDCVADVHWVSSIKASIPAPPHAAAIIGHTRPHNPDNIFSLATHIFHTEWKEKNLNGHRIANLEILDNKNIAYNKTFLHIHKLTYDQRRIVHLEGAGEDCDLGTQIQQSGGKAFYNQTISVSHKEPQTCIHYWKKYFLSLAAYEWYKEGWGSKQSPATQKYVHFRTLAFGIAQHYHYTGTRLVGLCIILYMTVATSITLNLLTRIPGMRIRFIRWVERSFTR</sequence>